<dbReference type="RefSeq" id="WP_132311981.1">
    <property type="nucleotide sequence ID" value="NZ_SMAR01000018.1"/>
</dbReference>
<dbReference type="OrthoDB" id="9814738at2"/>
<dbReference type="EMBL" id="SMAR01000018">
    <property type="protein sequence ID" value="TCT37448.1"/>
    <property type="molecule type" value="Genomic_DNA"/>
</dbReference>
<organism evidence="1 2">
    <name type="scientific">Martelella mediterranea</name>
    <dbReference type="NCBI Taxonomy" id="293089"/>
    <lineage>
        <taxon>Bacteria</taxon>
        <taxon>Pseudomonadati</taxon>
        <taxon>Pseudomonadota</taxon>
        <taxon>Alphaproteobacteria</taxon>
        <taxon>Hyphomicrobiales</taxon>
        <taxon>Aurantimonadaceae</taxon>
        <taxon>Martelella</taxon>
    </lineage>
</organism>
<dbReference type="Proteomes" id="UP000295097">
    <property type="component" value="Unassembled WGS sequence"/>
</dbReference>
<gene>
    <name evidence="1" type="ORF">EDC90_101825</name>
</gene>
<proteinExistence type="predicted"/>
<accession>A0A4V2V457</accession>
<evidence type="ECO:0000313" key="2">
    <source>
        <dbReference type="Proteomes" id="UP000295097"/>
    </source>
</evidence>
<protein>
    <recommendedName>
        <fullName evidence="3">MazG-like nucleotide pyrophosphohydrolase family protein</fullName>
    </recommendedName>
</protein>
<keyword evidence="2" id="KW-1185">Reference proteome</keyword>
<evidence type="ECO:0000313" key="1">
    <source>
        <dbReference type="EMBL" id="TCT37448.1"/>
    </source>
</evidence>
<evidence type="ECO:0008006" key="3">
    <source>
        <dbReference type="Google" id="ProtNLM"/>
    </source>
</evidence>
<reference evidence="1 2" key="1">
    <citation type="submission" date="2019-03" db="EMBL/GenBank/DDBJ databases">
        <title>Freshwater and sediment microbial communities from various areas in North America, analyzing microbe dynamics in response to fracking.</title>
        <authorList>
            <person name="Lamendella R."/>
        </authorList>
    </citation>
    <scope>NUCLEOTIDE SEQUENCE [LARGE SCALE GENOMIC DNA]</scope>
    <source>
        <strain evidence="1 2">175.2</strain>
    </source>
</reference>
<dbReference type="AlphaFoldDB" id="A0A4V2V457"/>
<name>A0A4V2V457_9HYPH</name>
<comment type="caution">
    <text evidence="1">The sequence shown here is derived from an EMBL/GenBank/DDBJ whole genome shotgun (WGS) entry which is preliminary data.</text>
</comment>
<sequence>MSEHYNKLSPAEAERLAMLAEEAGEIVQIVGKILRHGYESFHPADPATSNRDLLMKELRDFVVVYTLMAQGGDICLATIDEFPKAILQKLRYAHHQSSENSEAGKAGGV</sequence>